<dbReference type="SUPFAM" id="SSF74788">
    <property type="entry name" value="Cullin repeat-like"/>
    <property type="match status" value="1"/>
</dbReference>
<dbReference type="InterPro" id="IPR001373">
    <property type="entry name" value="Cullin_N"/>
</dbReference>
<comment type="similarity">
    <text evidence="1">Belongs to the cullin family.</text>
</comment>
<dbReference type="Pfam" id="PF00888">
    <property type="entry name" value="Cullin"/>
    <property type="match status" value="1"/>
</dbReference>
<sequence length="188" mass="22302">ASTDEIWQDLETGLQHFFKKEPMPAQRSMQLYCYVYDYCTAVSVHAGLPQQQQCNLITGANLQNESDFVGSELYYKLSTLIKNHVQKIFEECIRRPGEDQLRYFTTQWNQFKFSSKTVDGLCAYLNRQWIKRELENGNNTIYVIYTLALVTWKQVFREHMETKIVQGVLDLIEQERSNHHFLPHQNRR</sequence>
<evidence type="ECO:0000259" key="3">
    <source>
        <dbReference type="Pfam" id="PF00888"/>
    </source>
</evidence>
<dbReference type="InterPro" id="IPR045093">
    <property type="entry name" value="Cullin"/>
</dbReference>
<proteinExistence type="inferred from homology"/>
<dbReference type="Gene3D" id="1.20.1310.10">
    <property type="entry name" value="Cullin Repeats"/>
    <property type="match status" value="1"/>
</dbReference>
<dbReference type="PANTHER" id="PTHR11932">
    <property type="entry name" value="CULLIN"/>
    <property type="match status" value="1"/>
</dbReference>
<evidence type="ECO:0000256" key="2">
    <source>
        <dbReference type="ARBA" id="ARBA00022786"/>
    </source>
</evidence>
<dbReference type="GO" id="GO:0031625">
    <property type="term" value="F:ubiquitin protein ligase binding"/>
    <property type="evidence" value="ECO:0007669"/>
    <property type="project" value="InterPro"/>
</dbReference>
<gene>
    <name evidence="4" type="ORF">PMAYCL1PPCAC_13858</name>
</gene>
<dbReference type="AlphaFoldDB" id="A0AAN4ZRV8"/>
<feature type="non-terminal residue" evidence="4">
    <location>
        <position position="1"/>
    </location>
</feature>
<protein>
    <recommendedName>
        <fullName evidence="3">Cullin N-terminal domain-containing protein</fullName>
    </recommendedName>
</protein>
<dbReference type="Proteomes" id="UP001328107">
    <property type="component" value="Unassembled WGS sequence"/>
</dbReference>
<dbReference type="FunFam" id="1.20.1310.10:FF:000023">
    <property type="entry name" value="cullin-1"/>
    <property type="match status" value="1"/>
</dbReference>
<organism evidence="4 5">
    <name type="scientific">Pristionchus mayeri</name>
    <dbReference type="NCBI Taxonomy" id="1317129"/>
    <lineage>
        <taxon>Eukaryota</taxon>
        <taxon>Metazoa</taxon>
        <taxon>Ecdysozoa</taxon>
        <taxon>Nematoda</taxon>
        <taxon>Chromadorea</taxon>
        <taxon>Rhabditida</taxon>
        <taxon>Rhabditina</taxon>
        <taxon>Diplogasteromorpha</taxon>
        <taxon>Diplogasteroidea</taxon>
        <taxon>Neodiplogasteridae</taxon>
        <taxon>Pristionchus</taxon>
    </lineage>
</organism>
<name>A0AAN4ZRV8_9BILA</name>
<evidence type="ECO:0000313" key="5">
    <source>
        <dbReference type="Proteomes" id="UP001328107"/>
    </source>
</evidence>
<dbReference type="EMBL" id="BTRK01000003">
    <property type="protein sequence ID" value="GMR43663.1"/>
    <property type="molecule type" value="Genomic_DNA"/>
</dbReference>
<keyword evidence="5" id="KW-1185">Reference proteome</keyword>
<dbReference type="InterPro" id="IPR016159">
    <property type="entry name" value="Cullin_repeat-like_dom_sf"/>
</dbReference>
<keyword evidence="2" id="KW-0833">Ubl conjugation pathway</keyword>
<evidence type="ECO:0000256" key="1">
    <source>
        <dbReference type="ARBA" id="ARBA00006019"/>
    </source>
</evidence>
<accession>A0AAN4ZRV8</accession>
<evidence type="ECO:0000313" key="4">
    <source>
        <dbReference type="EMBL" id="GMR43663.1"/>
    </source>
</evidence>
<dbReference type="GO" id="GO:0006511">
    <property type="term" value="P:ubiquitin-dependent protein catabolic process"/>
    <property type="evidence" value="ECO:0007669"/>
    <property type="project" value="InterPro"/>
</dbReference>
<comment type="caution">
    <text evidence="4">The sequence shown here is derived from an EMBL/GenBank/DDBJ whole genome shotgun (WGS) entry which is preliminary data.</text>
</comment>
<reference evidence="5" key="1">
    <citation type="submission" date="2022-10" db="EMBL/GenBank/DDBJ databases">
        <title>Genome assembly of Pristionchus species.</title>
        <authorList>
            <person name="Yoshida K."/>
            <person name="Sommer R.J."/>
        </authorList>
    </citation>
    <scope>NUCLEOTIDE SEQUENCE [LARGE SCALE GENOMIC DNA]</scope>
    <source>
        <strain evidence="5">RS5460</strain>
    </source>
</reference>
<feature type="domain" description="Cullin N-terminal" evidence="3">
    <location>
        <begin position="7"/>
        <end position="179"/>
    </location>
</feature>